<dbReference type="Proteomes" id="UP001144323">
    <property type="component" value="Unassembled WGS sequence"/>
</dbReference>
<name>A0A9W6LTI6_9HYPH</name>
<protein>
    <submittedName>
        <fullName evidence="1">Uncharacterized protein</fullName>
    </submittedName>
</protein>
<comment type="caution">
    <text evidence="1">The sequence shown here is derived from an EMBL/GenBank/DDBJ whole genome shotgun (WGS) entry which is preliminary data.</text>
</comment>
<evidence type="ECO:0000313" key="1">
    <source>
        <dbReference type="EMBL" id="GLI94673.1"/>
    </source>
</evidence>
<proteinExistence type="predicted"/>
<organism evidence="1 2">
    <name type="scientific">Methylocystis echinoides</name>
    <dbReference type="NCBI Taxonomy" id="29468"/>
    <lineage>
        <taxon>Bacteria</taxon>
        <taxon>Pseudomonadati</taxon>
        <taxon>Pseudomonadota</taxon>
        <taxon>Alphaproteobacteria</taxon>
        <taxon>Hyphomicrobiales</taxon>
        <taxon>Methylocystaceae</taxon>
        <taxon>Methylocystis</taxon>
    </lineage>
</organism>
<dbReference type="EMBL" id="BSEC01000001">
    <property type="protein sequence ID" value="GLI94673.1"/>
    <property type="molecule type" value="Genomic_DNA"/>
</dbReference>
<accession>A0A9W6LTI6</accession>
<dbReference type="AlphaFoldDB" id="A0A9W6LTI6"/>
<gene>
    <name evidence="1" type="ORF">LMG27198_36650</name>
</gene>
<evidence type="ECO:0000313" key="2">
    <source>
        <dbReference type="Proteomes" id="UP001144323"/>
    </source>
</evidence>
<sequence length="143" mass="16579">MTDSSTPATPRLGIFWFVEHPRGHIHLISASCPLDQAEHYGDNMTFSPGHWELWEQWKKDVKASPALRAIVNLFEYEAWPRGRIVFNEPRDRFILYADRKLLTPHFISQIQVRFNLPADRLETSTDDHYRSTESPCIAREGGA</sequence>
<dbReference type="RefSeq" id="WP_281804810.1">
    <property type="nucleotide sequence ID" value="NZ_BSEC01000001.1"/>
</dbReference>
<keyword evidence="2" id="KW-1185">Reference proteome</keyword>
<reference evidence="1" key="1">
    <citation type="journal article" date="2023" name="Int. J. Syst. Evol. Microbiol.">
        <title>Methylocystis iwaonis sp. nov., a type II methane-oxidizing bacterium from surface soil of a rice paddy field in Japan, and emended description of the genus Methylocystis (ex Whittenbury et al. 1970) Bowman et al. 1993.</title>
        <authorList>
            <person name="Kaise H."/>
            <person name="Sawadogo J.B."/>
            <person name="Alam M.S."/>
            <person name="Ueno C."/>
            <person name="Dianou D."/>
            <person name="Shinjo R."/>
            <person name="Asakawa S."/>
        </authorList>
    </citation>
    <scope>NUCLEOTIDE SEQUENCE</scope>
    <source>
        <strain evidence="1">LMG27198</strain>
    </source>
</reference>